<dbReference type="GO" id="GO:0008381">
    <property type="term" value="F:mechanosensitive monoatomic ion channel activity"/>
    <property type="evidence" value="ECO:0007669"/>
    <property type="project" value="InterPro"/>
</dbReference>
<dbReference type="PROSITE" id="PS50042">
    <property type="entry name" value="CNMP_BINDING_3"/>
    <property type="match status" value="1"/>
</dbReference>
<name>A0A080LTM3_9PROT</name>
<organism evidence="8 9">
    <name type="scientific">Candidatus Accumulibacter phosphatis</name>
    <dbReference type="NCBI Taxonomy" id="327160"/>
    <lineage>
        <taxon>Bacteria</taxon>
        <taxon>Pseudomonadati</taxon>
        <taxon>Pseudomonadota</taxon>
        <taxon>Betaproteobacteria</taxon>
        <taxon>Candidatus Accumulibacter</taxon>
    </lineage>
</organism>
<accession>A0A080LTM3</accession>
<comment type="subcellular location">
    <subcellularLocation>
        <location evidence="6">Cell inner membrane</location>
        <topology evidence="6">Multi-pass membrane protein</topology>
    </subcellularLocation>
    <subcellularLocation>
        <location evidence="1">Cell membrane</location>
        <topology evidence="1">Multi-pass membrane protein</topology>
    </subcellularLocation>
</comment>
<reference evidence="8 9" key="1">
    <citation type="submission" date="2014-02" db="EMBL/GenBank/DDBJ databases">
        <title>Expanding our view of genomic diversity in Candidatus Accumulibacter clades.</title>
        <authorList>
            <person name="Skennerton C.T."/>
            <person name="Barr J.J."/>
            <person name="Slater F.R."/>
            <person name="Bond P.L."/>
            <person name="Tyson G.W."/>
        </authorList>
    </citation>
    <scope>NUCLEOTIDE SEQUENCE [LARGE SCALE GENOMIC DNA]</scope>
    <source>
        <strain evidence="9">BA-91</strain>
    </source>
</reference>
<dbReference type="InterPro" id="IPR000595">
    <property type="entry name" value="cNMP-bd_dom"/>
</dbReference>
<dbReference type="PRINTS" id="PR00103">
    <property type="entry name" value="CAMPKINASE"/>
</dbReference>
<dbReference type="Gene3D" id="2.60.120.10">
    <property type="entry name" value="Jelly Rolls"/>
    <property type="match status" value="1"/>
</dbReference>
<dbReference type="GO" id="GO:0005886">
    <property type="term" value="C:plasma membrane"/>
    <property type="evidence" value="ECO:0007669"/>
    <property type="project" value="UniProtKB-SubCell"/>
</dbReference>
<keyword evidence="2" id="KW-1003">Cell membrane</keyword>
<gene>
    <name evidence="8" type="ORF">AW09_002979</name>
</gene>
<keyword evidence="6" id="KW-0997">Cell inner membrane</keyword>
<dbReference type="Proteomes" id="UP000020077">
    <property type="component" value="Unassembled WGS sequence"/>
</dbReference>
<evidence type="ECO:0000256" key="5">
    <source>
        <dbReference type="ARBA" id="ARBA00023136"/>
    </source>
</evidence>
<keyword evidence="3 6" id="KW-0812">Transmembrane</keyword>
<keyword evidence="6" id="KW-0407">Ion channel</keyword>
<feature type="transmembrane region" description="Helical" evidence="6">
    <location>
        <begin position="48"/>
        <end position="71"/>
    </location>
</feature>
<dbReference type="InterPro" id="IPR006685">
    <property type="entry name" value="MscS_channel_2nd"/>
</dbReference>
<feature type="transmembrane region" description="Helical" evidence="6">
    <location>
        <begin position="77"/>
        <end position="97"/>
    </location>
</feature>
<dbReference type="InterPro" id="IPR014710">
    <property type="entry name" value="RmlC-like_jellyroll"/>
</dbReference>
<dbReference type="Gene3D" id="2.30.30.60">
    <property type="match status" value="1"/>
</dbReference>
<feature type="transmembrane region" description="Helical" evidence="6">
    <location>
        <begin position="134"/>
        <end position="152"/>
    </location>
</feature>
<keyword evidence="5 6" id="KW-0472">Membrane</keyword>
<evidence type="ECO:0000313" key="8">
    <source>
        <dbReference type="EMBL" id="KFB71872.1"/>
    </source>
</evidence>
<dbReference type="EMBL" id="JDVG02000477">
    <property type="protein sequence ID" value="KFB71872.1"/>
    <property type="molecule type" value="Genomic_DNA"/>
</dbReference>
<dbReference type="PANTHER" id="PTHR30221">
    <property type="entry name" value="SMALL-CONDUCTANCE MECHANOSENSITIVE CHANNEL"/>
    <property type="match status" value="1"/>
</dbReference>
<dbReference type="CDD" id="cd00038">
    <property type="entry name" value="CAP_ED"/>
    <property type="match status" value="1"/>
</dbReference>
<dbReference type="InterPro" id="IPR011066">
    <property type="entry name" value="MscS_channel_C_sf"/>
</dbReference>
<comment type="function">
    <text evidence="6">Mechanosensitive channel that participates in the regulation of osmotic pressure changes within the cell, opening in response to stretch forces in the membrane lipid bilayer, without the need for other proteins. Contributes to normal resistance to hypoosmotic shock. Forms an ion channel of 1.0 nanosiemens conductance with a slight preference for anions.</text>
</comment>
<dbReference type="SUPFAM" id="SSF51206">
    <property type="entry name" value="cAMP-binding domain-like"/>
    <property type="match status" value="1"/>
</dbReference>
<dbReference type="Pfam" id="PF00027">
    <property type="entry name" value="cNMP_binding"/>
    <property type="match status" value="1"/>
</dbReference>
<feature type="transmembrane region" description="Helical" evidence="6">
    <location>
        <begin position="17"/>
        <end position="36"/>
    </location>
</feature>
<comment type="similarity">
    <text evidence="6">Belongs to the MscS (TC 1.A.23) family.</text>
</comment>
<evidence type="ECO:0000256" key="6">
    <source>
        <dbReference type="RuleBase" id="RU369025"/>
    </source>
</evidence>
<evidence type="ECO:0000256" key="1">
    <source>
        <dbReference type="ARBA" id="ARBA00004651"/>
    </source>
</evidence>
<dbReference type="SUPFAM" id="SSF50182">
    <property type="entry name" value="Sm-like ribonucleoproteins"/>
    <property type="match status" value="1"/>
</dbReference>
<protein>
    <recommendedName>
        <fullName evidence="6">Small-conductance mechanosensitive channel</fullName>
    </recommendedName>
</protein>
<sequence length="510" mass="57100">MLQLWETAVGYFWRPELPWALGFTFGLGLLLLRFLRADRRVIINSLELYVFCLLGKFVSAVLEAFGLHSGAEIVHEIFVLGSGLIMIHLTGLLLFRLTFPLIRLRTPRIIEDLLIFVGYIAWVLVRLRLAGMDLASLVTTSALITAVVAFSMQDTLGNTMGGLLLQLESSLKIGDWISIGSVSGRISEIRWRYTAVETRDGETVVFPNSVLMKNPFTVISSPGQRQPEWRRWLWFNVHCSIPPGRVIEIAVAAVTAADIANVAKEPEPGCVLMEFGSGFGRYALRYWLVDPGPDSPTDSAVRMCLFAALQRAEIEFAITEHSVHMVIDSQQRREQSQARDRQRRQAVLRSVDLFSGLTEGELAILAEGLTYTPFANGEVIIRQGVAGDSLYLLAEGEVDVWIEGPAQSRRHVATLEPGEVFGEIGMMTGEPRRATLIARSYAQCYRLDQANFEQVIRSRPEIAEEIARIVATRERELARFQEDHLGRASTEVSLRAQSILGKMRAFFGFR</sequence>
<dbReference type="Pfam" id="PF00924">
    <property type="entry name" value="MS_channel_2nd"/>
    <property type="match status" value="1"/>
</dbReference>
<evidence type="ECO:0000256" key="4">
    <source>
        <dbReference type="ARBA" id="ARBA00022989"/>
    </source>
</evidence>
<feature type="domain" description="Cyclic nucleotide-binding" evidence="7">
    <location>
        <begin position="353"/>
        <end position="473"/>
    </location>
</feature>
<dbReference type="PANTHER" id="PTHR30221:SF1">
    <property type="entry name" value="SMALL-CONDUCTANCE MECHANOSENSITIVE CHANNEL"/>
    <property type="match status" value="1"/>
</dbReference>
<dbReference type="InterPro" id="IPR010920">
    <property type="entry name" value="LSM_dom_sf"/>
</dbReference>
<dbReference type="SUPFAM" id="SSF82689">
    <property type="entry name" value="Mechanosensitive channel protein MscS (YggB), C-terminal domain"/>
    <property type="match status" value="1"/>
</dbReference>
<dbReference type="InterPro" id="IPR023408">
    <property type="entry name" value="MscS_beta-dom_sf"/>
</dbReference>
<evidence type="ECO:0000259" key="7">
    <source>
        <dbReference type="PROSITE" id="PS50042"/>
    </source>
</evidence>
<dbReference type="InterPro" id="IPR018490">
    <property type="entry name" value="cNMP-bd_dom_sf"/>
</dbReference>
<proteinExistence type="inferred from homology"/>
<comment type="caution">
    <text evidence="8">The sequence shown here is derived from an EMBL/GenBank/DDBJ whole genome shotgun (WGS) entry which is preliminary data.</text>
</comment>
<keyword evidence="4 6" id="KW-1133">Transmembrane helix</keyword>
<dbReference type="SMART" id="SM00100">
    <property type="entry name" value="cNMP"/>
    <property type="match status" value="1"/>
</dbReference>
<evidence type="ECO:0000256" key="3">
    <source>
        <dbReference type="ARBA" id="ARBA00022692"/>
    </source>
</evidence>
<comment type="subunit">
    <text evidence="6">Homoheptamer.</text>
</comment>
<keyword evidence="6" id="KW-0813">Transport</keyword>
<dbReference type="InterPro" id="IPR045275">
    <property type="entry name" value="MscS_archaea/bacteria_type"/>
</dbReference>
<evidence type="ECO:0000313" key="9">
    <source>
        <dbReference type="Proteomes" id="UP000020077"/>
    </source>
</evidence>
<keyword evidence="6" id="KW-0406">Ion transport</keyword>
<evidence type="ECO:0000256" key="2">
    <source>
        <dbReference type="ARBA" id="ARBA00022475"/>
    </source>
</evidence>
<dbReference type="AlphaFoldDB" id="A0A080LTM3"/>